<feature type="transmembrane region" description="Helical" evidence="1">
    <location>
        <begin position="37"/>
        <end position="57"/>
    </location>
</feature>
<comment type="caution">
    <text evidence="2">The sequence shown here is derived from an EMBL/GenBank/DDBJ whole genome shotgun (WGS) entry which is preliminary data.</text>
</comment>
<sequence length="99" mass="9845">MPIAWGAAAVFGATYIGLTGILLIWRTQVHPRSPATGVGLAFLVLALGQAAGAPLVGSLSTAIGPPLAFAAAALVGVAGAFVRPARRCSRALTARAGRP</sequence>
<feature type="transmembrane region" description="Helical" evidence="1">
    <location>
        <begin position="63"/>
        <end position="82"/>
    </location>
</feature>
<evidence type="ECO:0000313" key="2">
    <source>
        <dbReference type="EMBL" id="GAA4388095.1"/>
    </source>
</evidence>
<name>A0ABP8JB47_9MICO</name>
<gene>
    <name evidence="2" type="ORF">GCM10023167_12510</name>
</gene>
<protein>
    <recommendedName>
        <fullName evidence="4">Major facilitator superfamily (MFS) profile domain-containing protein</fullName>
    </recommendedName>
</protein>
<dbReference type="EMBL" id="BAABGL010000006">
    <property type="protein sequence ID" value="GAA4388095.1"/>
    <property type="molecule type" value="Genomic_DNA"/>
</dbReference>
<dbReference type="Proteomes" id="UP001500642">
    <property type="component" value="Unassembled WGS sequence"/>
</dbReference>
<reference evidence="3" key="1">
    <citation type="journal article" date="2019" name="Int. J. Syst. Evol. Microbiol.">
        <title>The Global Catalogue of Microorganisms (GCM) 10K type strain sequencing project: providing services to taxonomists for standard genome sequencing and annotation.</title>
        <authorList>
            <consortium name="The Broad Institute Genomics Platform"/>
            <consortium name="The Broad Institute Genome Sequencing Center for Infectious Disease"/>
            <person name="Wu L."/>
            <person name="Ma J."/>
        </authorList>
    </citation>
    <scope>NUCLEOTIDE SEQUENCE [LARGE SCALE GENOMIC DNA]</scope>
    <source>
        <strain evidence="3">JCM 17808</strain>
    </source>
</reference>
<keyword evidence="1" id="KW-1133">Transmembrane helix</keyword>
<keyword evidence="3" id="KW-1185">Reference proteome</keyword>
<proteinExistence type="predicted"/>
<dbReference type="SUPFAM" id="SSF103473">
    <property type="entry name" value="MFS general substrate transporter"/>
    <property type="match status" value="1"/>
</dbReference>
<evidence type="ECO:0000313" key="3">
    <source>
        <dbReference type="Proteomes" id="UP001500642"/>
    </source>
</evidence>
<organism evidence="2 3">
    <name type="scientific">Brevibacterium pityocampae</name>
    <dbReference type="NCBI Taxonomy" id="506594"/>
    <lineage>
        <taxon>Bacteria</taxon>
        <taxon>Bacillati</taxon>
        <taxon>Actinomycetota</taxon>
        <taxon>Actinomycetes</taxon>
        <taxon>Micrococcales</taxon>
        <taxon>Brevibacteriaceae</taxon>
        <taxon>Brevibacterium</taxon>
    </lineage>
</organism>
<feature type="transmembrane region" description="Helical" evidence="1">
    <location>
        <begin position="6"/>
        <end position="25"/>
    </location>
</feature>
<dbReference type="InterPro" id="IPR036259">
    <property type="entry name" value="MFS_trans_sf"/>
</dbReference>
<keyword evidence="1" id="KW-0472">Membrane</keyword>
<keyword evidence="1" id="KW-0812">Transmembrane</keyword>
<evidence type="ECO:0008006" key="4">
    <source>
        <dbReference type="Google" id="ProtNLM"/>
    </source>
</evidence>
<evidence type="ECO:0000256" key="1">
    <source>
        <dbReference type="SAM" id="Phobius"/>
    </source>
</evidence>
<accession>A0ABP8JB47</accession>